<dbReference type="AlphaFoldDB" id="A0A495IU01"/>
<comment type="caution">
    <text evidence="1">The sequence shown here is derived from an EMBL/GenBank/DDBJ whole genome shotgun (WGS) entry which is preliminary data.</text>
</comment>
<gene>
    <name evidence="1" type="ORF">BDD43_0333</name>
</gene>
<proteinExistence type="predicted"/>
<dbReference type="RefSeq" id="WP_147425543.1">
    <property type="nucleotide sequence ID" value="NZ_RBKU01000001.1"/>
</dbReference>
<dbReference type="EMBL" id="RBKU01000001">
    <property type="protein sequence ID" value="RKR80237.1"/>
    <property type="molecule type" value="Genomic_DNA"/>
</dbReference>
<dbReference type="Proteomes" id="UP000268007">
    <property type="component" value="Unassembled WGS sequence"/>
</dbReference>
<keyword evidence="2" id="KW-1185">Reference proteome</keyword>
<evidence type="ECO:0000313" key="2">
    <source>
        <dbReference type="Proteomes" id="UP000268007"/>
    </source>
</evidence>
<reference evidence="1 2" key="1">
    <citation type="submission" date="2018-10" db="EMBL/GenBank/DDBJ databases">
        <title>Genomic Encyclopedia of Archaeal and Bacterial Type Strains, Phase II (KMG-II): from individual species to whole genera.</title>
        <authorList>
            <person name="Goeker M."/>
        </authorList>
    </citation>
    <scope>NUCLEOTIDE SEQUENCE [LARGE SCALE GENOMIC DNA]</scope>
    <source>
        <strain evidence="1 2">DSM 18602</strain>
    </source>
</reference>
<organism evidence="1 2">
    <name type="scientific">Mucilaginibacter gracilis</name>
    <dbReference type="NCBI Taxonomy" id="423350"/>
    <lineage>
        <taxon>Bacteria</taxon>
        <taxon>Pseudomonadati</taxon>
        <taxon>Bacteroidota</taxon>
        <taxon>Sphingobacteriia</taxon>
        <taxon>Sphingobacteriales</taxon>
        <taxon>Sphingobacteriaceae</taxon>
        <taxon>Mucilaginibacter</taxon>
    </lineage>
</organism>
<name>A0A495IU01_9SPHI</name>
<accession>A0A495IU01</accession>
<evidence type="ECO:0000313" key="1">
    <source>
        <dbReference type="EMBL" id="RKR80237.1"/>
    </source>
</evidence>
<protein>
    <submittedName>
        <fullName evidence="1">Uncharacterized protein</fullName>
    </submittedName>
</protein>
<sequence length="123" mass="13910">MVYFLLAVFMMARVEPAFPYLKTIPKVTHNIITNLTSLCTGAQKVNILADVAIDDQDGDNNKEAEKEGEKEVAKSIKEECKMLLYNHSLDLISQASSNRTLFHLYLSGKERTHVNEVFRPPLV</sequence>
<dbReference type="OrthoDB" id="798283at2"/>